<organism evidence="1 2">
    <name type="scientific">Potamilus streckersoni</name>
    <dbReference type="NCBI Taxonomy" id="2493646"/>
    <lineage>
        <taxon>Eukaryota</taxon>
        <taxon>Metazoa</taxon>
        <taxon>Spiralia</taxon>
        <taxon>Lophotrochozoa</taxon>
        <taxon>Mollusca</taxon>
        <taxon>Bivalvia</taxon>
        <taxon>Autobranchia</taxon>
        <taxon>Heteroconchia</taxon>
        <taxon>Palaeoheterodonta</taxon>
        <taxon>Unionida</taxon>
        <taxon>Unionoidea</taxon>
        <taxon>Unionidae</taxon>
        <taxon>Ambleminae</taxon>
        <taxon>Lampsilini</taxon>
        <taxon>Potamilus</taxon>
    </lineage>
</organism>
<dbReference type="AlphaFoldDB" id="A0AAE0WDL2"/>
<reference evidence="1" key="2">
    <citation type="journal article" date="2021" name="Genome Biol. Evol.">
        <title>Developing a high-quality reference genome for a parasitic bivalve with doubly uniparental inheritance (Bivalvia: Unionida).</title>
        <authorList>
            <person name="Smith C.H."/>
        </authorList>
    </citation>
    <scope>NUCLEOTIDE SEQUENCE</scope>
    <source>
        <strain evidence="1">CHS0354</strain>
        <tissue evidence="1">Mantle</tissue>
    </source>
</reference>
<comment type="caution">
    <text evidence="1">The sequence shown here is derived from an EMBL/GenBank/DDBJ whole genome shotgun (WGS) entry which is preliminary data.</text>
</comment>
<proteinExistence type="predicted"/>
<dbReference type="EMBL" id="JAEAOA010001777">
    <property type="protein sequence ID" value="KAK3610319.1"/>
    <property type="molecule type" value="Genomic_DNA"/>
</dbReference>
<gene>
    <name evidence="1" type="ORF">CHS0354_029789</name>
</gene>
<sequence length="94" mass="11075">MESSELQKTVARNSRLMLHFFWYNTPQRLKVCIQNRYKLNKKHRKWLSQVNTASGEVVEEKGLLQQARVCRVNLIDLFIRAILVTKSVNKQSTN</sequence>
<name>A0AAE0WDL2_9BIVA</name>
<keyword evidence="2" id="KW-1185">Reference proteome</keyword>
<evidence type="ECO:0000313" key="2">
    <source>
        <dbReference type="Proteomes" id="UP001195483"/>
    </source>
</evidence>
<reference evidence="1" key="1">
    <citation type="journal article" date="2021" name="Genome Biol. Evol.">
        <title>A High-Quality Reference Genome for a Parasitic Bivalve with Doubly Uniparental Inheritance (Bivalvia: Unionida).</title>
        <authorList>
            <person name="Smith C.H."/>
        </authorList>
    </citation>
    <scope>NUCLEOTIDE SEQUENCE</scope>
    <source>
        <strain evidence="1">CHS0354</strain>
    </source>
</reference>
<dbReference type="Proteomes" id="UP001195483">
    <property type="component" value="Unassembled WGS sequence"/>
</dbReference>
<evidence type="ECO:0000313" key="1">
    <source>
        <dbReference type="EMBL" id="KAK3610319.1"/>
    </source>
</evidence>
<protein>
    <submittedName>
        <fullName evidence="1">Uncharacterized protein</fullName>
    </submittedName>
</protein>
<reference evidence="1" key="3">
    <citation type="submission" date="2023-05" db="EMBL/GenBank/DDBJ databases">
        <authorList>
            <person name="Smith C.H."/>
        </authorList>
    </citation>
    <scope>NUCLEOTIDE SEQUENCE</scope>
    <source>
        <strain evidence="1">CHS0354</strain>
        <tissue evidence="1">Mantle</tissue>
    </source>
</reference>
<accession>A0AAE0WDL2</accession>